<feature type="domain" description="Sec23/Sec24 helical" evidence="2">
    <location>
        <begin position="79"/>
        <end position="174"/>
    </location>
</feature>
<dbReference type="GO" id="GO:0008270">
    <property type="term" value="F:zinc ion binding"/>
    <property type="evidence" value="ECO:0007669"/>
    <property type="project" value="TreeGrafter"/>
</dbReference>
<dbReference type="GO" id="GO:0006886">
    <property type="term" value="P:intracellular protein transport"/>
    <property type="evidence" value="ECO:0007669"/>
    <property type="project" value="InterPro"/>
</dbReference>
<dbReference type="InterPro" id="IPR006900">
    <property type="entry name" value="Sec23/24_helical_dom"/>
</dbReference>
<dbReference type="SUPFAM" id="SSF82754">
    <property type="entry name" value="C-terminal, gelsolin-like domain of Sec23/24"/>
    <property type="match status" value="1"/>
</dbReference>
<dbReference type="InterPro" id="IPR036175">
    <property type="entry name" value="Sec23/24_helical_dom_sf"/>
</dbReference>
<protein>
    <recommendedName>
        <fullName evidence="5">Protein transport protein Sec24-like CEF</fullName>
    </recommendedName>
</protein>
<organism evidence="4">
    <name type="scientific">Ananas comosus var. bracteatus</name>
    <name type="common">red pineapple</name>
    <dbReference type="NCBI Taxonomy" id="296719"/>
    <lineage>
        <taxon>Eukaryota</taxon>
        <taxon>Viridiplantae</taxon>
        <taxon>Streptophyta</taxon>
        <taxon>Embryophyta</taxon>
        <taxon>Tracheophyta</taxon>
        <taxon>Spermatophyta</taxon>
        <taxon>Magnoliopsida</taxon>
        <taxon>Liliopsida</taxon>
        <taxon>Poales</taxon>
        <taxon>Bromeliaceae</taxon>
        <taxon>Bromelioideae</taxon>
        <taxon>Ananas</taxon>
    </lineage>
</organism>
<dbReference type="Pfam" id="PF04815">
    <property type="entry name" value="Sec23_helical"/>
    <property type="match status" value="1"/>
</dbReference>
<evidence type="ECO:0000259" key="3">
    <source>
        <dbReference type="Pfam" id="PF08033"/>
    </source>
</evidence>
<feature type="domain" description="Sec23/Sec24 beta-sandwich" evidence="3">
    <location>
        <begin position="18"/>
        <end position="68"/>
    </location>
</feature>
<dbReference type="Gene3D" id="2.60.40.1670">
    <property type="entry name" value="beta-sandwich domain of Sec23/24"/>
    <property type="match status" value="1"/>
</dbReference>
<dbReference type="InterPro" id="IPR050550">
    <property type="entry name" value="SEC23_SEC24_subfamily"/>
</dbReference>
<dbReference type="SUPFAM" id="SSF81995">
    <property type="entry name" value="beta-sandwich domain of Sec23/24"/>
    <property type="match status" value="1"/>
</dbReference>
<evidence type="ECO:0000259" key="2">
    <source>
        <dbReference type="Pfam" id="PF04815"/>
    </source>
</evidence>
<feature type="domain" description="Gelsolin-like" evidence="1">
    <location>
        <begin position="205"/>
        <end position="271"/>
    </location>
</feature>
<dbReference type="EMBL" id="LR862149">
    <property type="protein sequence ID" value="CAD1831562.1"/>
    <property type="molecule type" value="Genomic_DNA"/>
</dbReference>
<accession>A0A6V7PKZ0</accession>
<dbReference type="PANTHER" id="PTHR13803:SF4">
    <property type="entry name" value="SECRETORY 24CD, ISOFORM C"/>
    <property type="match status" value="1"/>
</dbReference>
<dbReference type="GO" id="GO:0090110">
    <property type="term" value="P:COPII-coated vesicle cargo loading"/>
    <property type="evidence" value="ECO:0007669"/>
    <property type="project" value="TreeGrafter"/>
</dbReference>
<proteinExistence type="predicted"/>
<dbReference type="InterPro" id="IPR036180">
    <property type="entry name" value="Gelsolin-like_dom_sf"/>
</dbReference>
<evidence type="ECO:0000259" key="1">
    <source>
        <dbReference type="Pfam" id="PF00626"/>
    </source>
</evidence>
<dbReference type="AlphaFoldDB" id="A0A6V7PKZ0"/>
<dbReference type="SUPFAM" id="SSF81811">
    <property type="entry name" value="Helical domain of Sec23/24"/>
    <property type="match status" value="1"/>
</dbReference>
<dbReference type="InterPro" id="IPR007123">
    <property type="entry name" value="Gelsolin-like_dom"/>
</dbReference>
<dbReference type="InterPro" id="IPR012990">
    <property type="entry name" value="Beta-sandwich_Sec23_24"/>
</dbReference>
<dbReference type="GO" id="GO:0030127">
    <property type="term" value="C:COPII vesicle coat"/>
    <property type="evidence" value="ECO:0007669"/>
    <property type="project" value="InterPro"/>
</dbReference>
<dbReference type="PANTHER" id="PTHR13803">
    <property type="entry name" value="SEC24-RELATED PROTEIN"/>
    <property type="match status" value="1"/>
</dbReference>
<dbReference type="Pfam" id="PF08033">
    <property type="entry name" value="Sec23_BS"/>
    <property type="match status" value="1"/>
</dbReference>
<sequence>MDKPLSLLLARTFASYDKIDSDKTIMVTFKHDDKFQEGSECAFQCALLYTTVYGQRRIRVINLSLPCTNMLSNLFRSADLDTQFTSFLKQAANSIPITPLSQVREQITNLCINILHSYRKFCASVSSSGQLILPEALKLLPLYTLALIKSIGLRNDGRLDDRSYWVSHVASLSILLAVPLVYPRMISLHDFTSKEDDDISLLSATLPLSSEHLNDDGIYLLENGEDGLIYVGNMVSPDTLQHLFGVSSLDGVPNQLVLQQFDNDLSQKVNEVVNEIRRQRCSYLRLRLCRKGDPSGMFFLSYMVEDKTPGGLSYVEFLVHVHRQIQTKIA</sequence>
<name>A0A6V7PKZ0_ANACO</name>
<gene>
    <name evidence="4" type="ORF">CB5_LOCUS14773</name>
</gene>
<evidence type="ECO:0000313" key="4">
    <source>
        <dbReference type="EMBL" id="CAD1831562.1"/>
    </source>
</evidence>
<dbReference type="GO" id="GO:0070971">
    <property type="term" value="C:endoplasmic reticulum exit site"/>
    <property type="evidence" value="ECO:0007669"/>
    <property type="project" value="TreeGrafter"/>
</dbReference>
<dbReference type="GO" id="GO:0000149">
    <property type="term" value="F:SNARE binding"/>
    <property type="evidence" value="ECO:0007669"/>
    <property type="project" value="TreeGrafter"/>
</dbReference>
<dbReference type="Pfam" id="PF00626">
    <property type="entry name" value="Gelsolin"/>
    <property type="match status" value="1"/>
</dbReference>
<evidence type="ECO:0008006" key="5">
    <source>
        <dbReference type="Google" id="ProtNLM"/>
    </source>
</evidence>
<reference evidence="4" key="1">
    <citation type="submission" date="2020-07" db="EMBL/GenBank/DDBJ databases">
        <authorList>
            <person name="Lin J."/>
        </authorList>
    </citation>
    <scope>NUCLEOTIDE SEQUENCE</scope>
</reference>
<dbReference type="Gene3D" id="1.20.120.730">
    <property type="entry name" value="Sec23/Sec24 helical domain"/>
    <property type="match status" value="1"/>
</dbReference>